<evidence type="ECO:0000256" key="4">
    <source>
        <dbReference type="ARBA" id="ARBA00022837"/>
    </source>
</evidence>
<evidence type="ECO:0000256" key="5">
    <source>
        <dbReference type="ARBA" id="ARBA00022989"/>
    </source>
</evidence>
<dbReference type="CDD" id="cd11304">
    <property type="entry name" value="Cadherin_repeat"/>
    <property type="match status" value="2"/>
</dbReference>
<reference evidence="10" key="1">
    <citation type="submission" date="2016-11" db="UniProtKB">
        <authorList>
            <consortium name="WormBaseParasite"/>
        </authorList>
    </citation>
    <scope>IDENTIFICATION</scope>
</reference>
<feature type="domain" description="Cadherin" evidence="8">
    <location>
        <begin position="24"/>
        <end position="131"/>
    </location>
</feature>
<dbReference type="PANTHER" id="PTHR24026">
    <property type="entry name" value="FAT ATYPICAL CADHERIN-RELATED"/>
    <property type="match status" value="1"/>
</dbReference>
<dbReference type="SUPFAM" id="SSF49313">
    <property type="entry name" value="Cadherin-like"/>
    <property type="match status" value="2"/>
</dbReference>
<evidence type="ECO:0000256" key="3">
    <source>
        <dbReference type="ARBA" id="ARBA00022737"/>
    </source>
</evidence>
<organism evidence="9 10">
    <name type="scientific">Macrostomum lignano</name>
    <dbReference type="NCBI Taxonomy" id="282301"/>
    <lineage>
        <taxon>Eukaryota</taxon>
        <taxon>Metazoa</taxon>
        <taxon>Spiralia</taxon>
        <taxon>Lophotrochozoa</taxon>
        <taxon>Platyhelminthes</taxon>
        <taxon>Rhabditophora</taxon>
        <taxon>Macrostomorpha</taxon>
        <taxon>Macrostomida</taxon>
        <taxon>Macrostomidae</taxon>
        <taxon>Macrostomum</taxon>
    </lineage>
</organism>
<keyword evidence="2" id="KW-0812">Transmembrane</keyword>
<comment type="subcellular location">
    <subcellularLocation>
        <location evidence="1">Membrane</location>
    </subcellularLocation>
</comment>
<sequence>GVQTATTTVSINIGDVNDNTPTFGSVPVSRSVPENSVVDFNVGAPVLASDPDSGENASLTYKIDAVLVPTSGGDYFKNSSNKRSNPSENREAWDTYQLRLLAIDNGIALKRTGTGTVTIIITDVNDNPPVFTATYDTGISVTENSPAGTKVVTFTTTDRDIGDNAVALYRIDSTRLNGSLAASYFQVCFCH</sequence>
<evidence type="ECO:0000313" key="9">
    <source>
        <dbReference type="Proteomes" id="UP000095280"/>
    </source>
</evidence>
<dbReference type="InterPro" id="IPR020894">
    <property type="entry name" value="Cadherin_CS"/>
</dbReference>
<evidence type="ECO:0000256" key="7">
    <source>
        <dbReference type="PROSITE-ProRule" id="PRU00043"/>
    </source>
</evidence>
<dbReference type="PANTHER" id="PTHR24026:SF126">
    <property type="entry name" value="PROTOCADHERIN FAT 4"/>
    <property type="match status" value="1"/>
</dbReference>
<proteinExistence type="predicted"/>
<keyword evidence="3" id="KW-0677">Repeat</keyword>
<dbReference type="PROSITE" id="PS50268">
    <property type="entry name" value="CADHERIN_2"/>
    <property type="match status" value="2"/>
</dbReference>
<dbReference type="AlphaFoldDB" id="A0A1I8IXV8"/>
<dbReference type="Gene3D" id="2.60.40.60">
    <property type="entry name" value="Cadherins"/>
    <property type="match status" value="2"/>
</dbReference>
<dbReference type="GO" id="GO:0005509">
    <property type="term" value="F:calcium ion binding"/>
    <property type="evidence" value="ECO:0007669"/>
    <property type="project" value="UniProtKB-UniRule"/>
</dbReference>
<evidence type="ECO:0000256" key="1">
    <source>
        <dbReference type="ARBA" id="ARBA00004370"/>
    </source>
</evidence>
<keyword evidence="9" id="KW-1185">Reference proteome</keyword>
<feature type="domain" description="Cadherin" evidence="8">
    <location>
        <begin position="4"/>
        <end position="23"/>
    </location>
</feature>
<accession>A0A1I8IXV8</accession>
<keyword evidence="5" id="KW-1133">Transmembrane helix</keyword>
<dbReference type="Proteomes" id="UP000095280">
    <property type="component" value="Unplaced"/>
</dbReference>
<evidence type="ECO:0000259" key="8">
    <source>
        <dbReference type="PROSITE" id="PS50268"/>
    </source>
</evidence>
<dbReference type="GO" id="GO:0007156">
    <property type="term" value="P:homophilic cell adhesion via plasma membrane adhesion molecules"/>
    <property type="evidence" value="ECO:0007669"/>
    <property type="project" value="InterPro"/>
</dbReference>
<evidence type="ECO:0000256" key="2">
    <source>
        <dbReference type="ARBA" id="ARBA00022692"/>
    </source>
</evidence>
<dbReference type="InterPro" id="IPR002126">
    <property type="entry name" value="Cadherin-like_dom"/>
</dbReference>
<dbReference type="InterPro" id="IPR015919">
    <property type="entry name" value="Cadherin-like_sf"/>
</dbReference>
<name>A0A1I8IXV8_9PLAT</name>
<protein>
    <submittedName>
        <fullName evidence="10">CA domain-containing protein</fullName>
    </submittedName>
</protein>
<dbReference type="GO" id="GO:0005886">
    <property type="term" value="C:plasma membrane"/>
    <property type="evidence" value="ECO:0007669"/>
    <property type="project" value="UniProtKB-SubCell"/>
</dbReference>
<dbReference type="SMART" id="SM00112">
    <property type="entry name" value="CA"/>
    <property type="match status" value="1"/>
</dbReference>
<dbReference type="PRINTS" id="PR00205">
    <property type="entry name" value="CADHERIN"/>
</dbReference>
<keyword evidence="6" id="KW-0472">Membrane</keyword>
<evidence type="ECO:0000313" key="10">
    <source>
        <dbReference type="WBParaSite" id="maker-uti_cns_0034875-snap-gene-0.1-mRNA-1"/>
    </source>
</evidence>
<evidence type="ECO:0000256" key="6">
    <source>
        <dbReference type="ARBA" id="ARBA00023136"/>
    </source>
</evidence>
<keyword evidence="4 7" id="KW-0106">Calcium</keyword>
<dbReference type="PROSITE" id="PS00232">
    <property type="entry name" value="CADHERIN_1"/>
    <property type="match status" value="1"/>
</dbReference>
<dbReference type="WBParaSite" id="maker-uti_cns_0034875-snap-gene-0.1-mRNA-1">
    <property type="protein sequence ID" value="maker-uti_cns_0034875-snap-gene-0.1-mRNA-1"/>
    <property type="gene ID" value="maker-uti_cns_0034875-snap-gene-0.1"/>
</dbReference>